<feature type="non-terminal residue" evidence="7">
    <location>
        <position position="1"/>
    </location>
</feature>
<dbReference type="InterPro" id="IPR000700">
    <property type="entry name" value="PAS-assoc_C"/>
</dbReference>
<feature type="coiled-coil region" evidence="2">
    <location>
        <begin position="56"/>
        <end position="122"/>
    </location>
</feature>
<dbReference type="SMART" id="SM00387">
    <property type="entry name" value="HATPase_c"/>
    <property type="match status" value="1"/>
</dbReference>
<proteinExistence type="predicted"/>
<dbReference type="Pfam" id="PF00072">
    <property type="entry name" value="Response_reg"/>
    <property type="match status" value="1"/>
</dbReference>
<dbReference type="SMART" id="SM00086">
    <property type="entry name" value="PAC"/>
    <property type="match status" value="1"/>
</dbReference>
<feature type="domain" description="PAC" evidence="6">
    <location>
        <begin position="185"/>
        <end position="239"/>
    </location>
</feature>
<dbReference type="InterPro" id="IPR001610">
    <property type="entry name" value="PAC"/>
</dbReference>
<sequence length="620" mass="70021">RLTAVKSGHIPFYRLENIAHSAPDGTFFYFNLQIMLFDPRNSKSGFWISVENSTTVGQLQQRLTQQRNELKQEVKRRKNAEEELQQLNNQLEQRVYERTLELAKANEQLKLLEAAIVNTNDTVIITEVEPTDFAQAGIVYVNHAFTRATGYSYKEVLGQSRRIFQGPNTDPNQLDRIRESLLKRESVHVEVINYRKDGSEFWADMTIAPIINEDDELTHFVSIERDTTKRKQLETELLQAKKMEAIGLLAGGIAHDFNNILTVIVSYSDLLLRHFPEDEKIKRLVTPISTAGKRASNLIYQLLAFSRQQMLRVERINLNDIVLEVEDMIKRPIGEDIELTTKLAHDLWLIEADPGQLNQVIMNLAINARDAMPQGGTLLIETENTILDQDNGRIKPKIALGKYVKLTVSDNGIGMSHEELSRIFEPFFTTKEMGKGTGLGLSTVYGIVAQSQGGITVRSSLEAGTKFEIYLPKAEQKSKEAFTVPSVEEDTKSQDATILLVEDDKNIRQLIQNEFTDMKYKILIAENGKEALDVSKSFDGIIDLVVTDVVMPYMGGYQLAQELQKVSPSTKVLYITGYTDAVIANHGIVDNNENILQKPFTLNQLMIKIKNTLNIAINSS</sequence>
<dbReference type="AlphaFoldDB" id="A0A3B0VE22"/>
<dbReference type="PRINTS" id="PR00344">
    <property type="entry name" value="BCTRLSENSOR"/>
</dbReference>
<evidence type="ECO:0000259" key="6">
    <source>
        <dbReference type="PROSITE" id="PS50113"/>
    </source>
</evidence>
<dbReference type="InterPro" id="IPR005467">
    <property type="entry name" value="His_kinase_dom"/>
</dbReference>
<dbReference type="PANTHER" id="PTHR43065:SF42">
    <property type="entry name" value="TWO-COMPONENT SENSOR PPRA"/>
    <property type="match status" value="1"/>
</dbReference>
<dbReference type="SMART" id="SM00388">
    <property type="entry name" value="HisKA"/>
    <property type="match status" value="1"/>
</dbReference>
<dbReference type="Pfam" id="PF00512">
    <property type="entry name" value="HisKA"/>
    <property type="match status" value="1"/>
</dbReference>
<dbReference type="InterPro" id="IPR001789">
    <property type="entry name" value="Sig_transdc_resp-reg_receiver"/>
</dbReference>
<dbReference type="CDD" id="cd00082">
    <property type="entry name" value="HisKA"/>
    <property type="match status" value="1"/>
</dbReference>
<dbReference type="InterPro" id="IPR036097">
    <property type="entry name" value="HisK_dim/P_sf"/>
</dbReference>
<dbReference type="PROSITE" id="PS50113">
    <property type="entry name" value="PAC"/>
    <property type="match status" value="1"/>
</dbReference>
<dbReference type="CDD" id="cd00130">
    <property type="entry name" value="PAS"/>
    <property type="match status" value="1"/>
</dbReference>
<dbReference type="PROSITE" id="PS50112">
    <property type="entry name" value="PAS"/>
    <property type="match status" value="1"/>
</dbReference>
<evidence type="ECO:0000256" key="1">
    <source>
        <dbReference type="ARBA" id="ARBA00022553"/>
    </source>
</evidence>
<evidence type="ECO:0000259" key="4">
    <source>
        <dbReference type="PROSITE" id="PS50110"/>
    </source>
</evidence>
<dbReference type="InterPro" id="IPR035965">
    <property type="entry name" value="PAS-like_dom_sf"/>
</dbReference>
<dbReference type="PROSITE" id="PS50110">
    <property type="entry name" value="RESPONSE_REGULATORY"/>
    <property type="match status" value="1"/>
</dbReference>
<evidence type="ECO:0000256" key="2">
    <source>
        <dbReference type="SAM" id="Coils"/>
    </source>
</evidence>
<dbReference type="NCBIfam" id="TIGR00229">
    <property type="entry name" value="sensory_box"/>
    <property type="match status" value="1"/>
</dbReference>
<organism evidence="7">
    <name type="scientific">hydrothermal vent metagenome</name>
    <dbReference type="NCBI Taxonomy" id="652676"/>
    <lineage>
        <taxon>unclassified sequences</taxon>
        <taxon>metagenomes</taxon>
        <taxon>ecological metagenomes</taxon>
    </lineage>
</organism>
<dbReference type="Gene3D" id="1.10.287.130">
    <property type="match status" value="1"/>
</dbReference>
<accession>A0A3B0VE22</accession>
<dbReference type="SUPFAM" id="SSF47384">
    <property type="entry name" value="Homodimeric domain of signal transducing histidine kinase"/>
    <property type="match status" value="1"/>
</dbReference>
<dbReference type="Gene3D" id="3.30.565.10">
    <property type="entry name" value="Histidine kinase-like ATPase, C-terminal domain"/>
    <property type="match status" value="1"/>
</dbReference>
<dbReference type="InterPro" id="IPR000014">
    <property type="entry name" value="PAS"/>
</dbReference>
<evidence type="ECO:0000259" key="5">
    <source>
        <dbReference type="PROSITE" id="PS50112"/>
    </source>
</evidence>
<dbReference type="SMART" id="SM00448">
    <property type="entry name" value="REC"/>
    <property type="match status" value="1"/>
</dbReference>
<keyword evidence="2" id="KW-0175">Coiled coil</keyword>
<gene>
    <name evidence="7" type="ORF">MNBD_CHLOROFLEXI01-3517</name>
</gene>
<name>A0A3B0VE22_9ZZZZ</name>
<dbReference type="SUPFAM" id="SSF55874">
    <property type="entry name" value="ATPase domain of HSP90 chaperone/DNA topoisomerase II/histidine kinase"/>
    <property type="match status" value="1"/>
</dbReference>
<dbReference type="InterPro" id="IPR003661">
    <property type="entry name" value="HisK_dim/P_dom"/>
</dbReference>
<dbReference type="Pfam" id="PF13426">
    <property type="entry name" value="PAS_9"/>
    <property type="match status" value="1"/>
</dbReference>
<feature type="domain" description="Histidine kinase" evidence="3">
    <location>
        <begin position="252"/>
        <end position="475"/>
    </location>
</feature>
<dbReference type="Pfam" id="PF02518">
    <property type="entry name" value="HATPase_c"/>
    <property type="match status" value="1"/>
</dbReference>
<dbReference type="GO" id="GO:0000155">
    <property type="term" value="F:phosphorelay sensor kinase activity"/>
    <property type="evidence" value="ECO:0007669"/>
    <property type="project" value="InterPro"/>
</dbReference>
<dbReference type="PANTHER" id="PTHR43065">
    <property type="entry name" value="SENSOR HISTIDINE KINASE"/>
    <property type="match status" value="1"/>
</dbReference>
<dbReference type="Gene3D" id="3.30.450.20">
    <property type="entry name" value="PAS domain"/>
    <property type="match status" value="1"/>
</dbReference>
<dbReference type="Gene3D" id="3.40.50.2300">
    <property type="match status" value="1"/>
</dbReference>
<evidence type="ECO:0000313" key="7">
    <source>
        <dbReference type="EMBL" id="VAW37202.1"/>
    </source>
</evidence>
<dbReference type="InterPro" id="IPR004358">
    <property type="entry name" value="Sig_transdc_His_kin-like_C"/>
</dbReference>
<dbReference type="InterPro" id="IPR011006">
    <property type="entry name" value="CheY-like_superfamily"/>
</dbReference>
<feature type="domain" description="PAS" evidence="5">
    <location>
        <begin position="108"/>
        <end position="160"/>
    </location>
</feature>
<reference evidence="7" key="1">
    <citation type="submission" date="2018-06" db="EMBL/GenBank/DDBJ databases">
        <authorList>
            <person name="Zhirakovskaya E."/>
        </authorList>
    </citation>
    <scope>NUCLEOTIDE SEQUENCE</scope>
</reference>
<dbReference type="PROSITE" id="PS50109">
    <property type="entry name" value="HIS_KIN"/>
    <property type="match status" value="1"/>
</dbReference>
<dbReference type="SUPFAM" id="SSF52172">
    <property type="entry name" value="CheY-like"/>
    <property type="match status" value="1"/>
</dbReference>
<dbReference type="EMBL" id="UOEU01000656">
    <property type="protein sequence ID" value="VAW37202.1"/>
    <property type="molecule type" value="Genomic_DNA"/>
</dbReference>
<feature type="domain" description="Response regulatory" evidence="4">
    <location>
        <begin position="497"/>
        <end position="613"/>
    </location>
</feature>
<evidence type="ECO:0000259" key="3">
    <source>
        <dbReference type="PROSITE" id="PS50109"/>
    </source>
</evidence>
<dbReference type="SUPFAM" id="SSF55785">
    <property type="entry name" value="PYP-like sensor domain (PAS domain)"/>
    <property type="match status" value="1"/>
</dbReference>
<dbReference type="InterPro" id="IPR003594">
    <property type="entry name" value="HATPase_dom"/>
</dbReference>
<protein>
    <submittedName>
        <fullName evidence="7">Uncharacterized protein</fullName>
    </submittedName>
</protein>
<dbReference type="InterPro" id="IPR036890">
    <property type="entry name" value="HATPase_C_sf"/>
</dbReference>
<keyword evidence="1" id="KW-0597">Phosphoprotein</keyword>